<dbReference type="AlphaFoldDB" id="A0A540KEZ3"/>
<comment type="caution">
    <text evidence="2">The sequence shown here is derived from an EMBL/GenBank/DDBJ whole genome shotgun (WGS) entry which is preliminary data.</text>
</comment>
<protein>
    <submittedName>
        <fullName evidence="2">Uncharacterized protein</fullName>
    </submittedName>
</protein>
<organism evidence="2 3">
    <name type="scientific">Malus baccata</name>
    <name type="common">Siberian crab apple</name>
    <name type="synonym">Pyrus baccata</name>
    <dbReference type="NCBI Taxonomy" id="106549"/>
    <lineage>
        <taxon>Eukaryota</taxon>
        <taxon>Viridiplantae</taxon>
        <taxon>Streptophyta</taxon>
        <taxon>Embryophyta</taxon>
        <taxon>Tracheophyta</taxon>
        <taxon>Spermatophyta</taxon>
        <taxon>Magnoliopsida</taxon>
        <taxon>eudicotyledons</taxon>
        <taxon>Gunneridae</taxon>
        <taxon>Pentapetalae</taxon>
        <taxon>rosids</taxon>
        <taxon>fabids</taxon>
        <taxon>Rosales</taxon>
        <taxon>Rosaceae</taxon>
        <taxon>Amygdaloideae</taxon>
        <taxon>Maleae</taxon>
        <taxon>Malus</taxon>
    </lineage>
</organism>
<dbReference type="Proteomes" id="UP000315295">
    <property type="component" value="Unassembled WGS sequence"/>
</dbReference>
<proteinExistence type="predicted"/>
<feature type="compositionally biased region" description="Polar residues" evidence="1">
    <location>
        <begin position="57"/>
        <end position="70"/>
    </location>
</feature>
<evidence type="ECO:0000313" key="3">
    <source>
        <dbReference type="Proteomes" id="UP000315295"/>
    </source>
</evidence>
<reference evidence="2 3" key="1">
    <citation type="journal article" date="2019" name="G3 (Bethesda)">
        <title>Sequencing of a Wild Apple (Malus baccata) Genome Unravels the Differences Between Cultivated and Wild Apple Species Regarding Disease Resistance and Cold Tolerance.</title>
        <authorList>
            <person name="Chen X."/>
        </authorList>
    </citation>
    <scope>NUCLEOTIDE SEQUENCE [LARGE SCALE GENOMIC DNA]</scope>
    <source>
        <strain evidence="3">cv. Shandingzi</strain>
        <tissue evidence="2">Leaves</tissue>
    </source>
</reference>
<keyword evidence="3" id="KW-1185">Reference proteome</keyword>
<evidence type="ECO:0000256" key="1">
    <source>
        <dbReference type="SAM" id="MobiDB-lite"/>
    </source>
</evidence>
<gene>
    <name evidence="2" type="ORF">C1H46_041664</name>
</gene>
<evidence type="ECO:0000313" key="2">
    <source>
        <dbReference type="EMBL" id="TQD72808.1"/>
    </source>
</evidence>
<sequence length="70" mass="7451">MAVAGCWEKPKKLGLGSAQATSPNMGMQVETPNGVVLEQRSELQARLQAKPGPAAQHQATTHHFGQIETT</sequence>
<name>A0A540KEZ3_MALBA</name>
<accession>A0A540KEZ3</accession>
<feature type="region of interest" description="Disordered" evidence="1">
    <location>
        <begin position="45"/>
        <end position="70"/>
    </location>
</feature>
<dbReference type="EMBL" id="VIEB01001366">
    <property type="protein sequence ID" value="TQD72808.1"/>
    <property type="molecule type" value="Genomic_DNA"/>
</dbReference>